<feature type="domain" description="Restriction system protein Mrr-like N-terminal" evidence="3">
    <location>
        <begin position="6"/>
        <end position="91"/>
    </location>
</feature>
<dbReference type="InterPro" id="IPR011335">
    <property type="entry name" value="Restrct_endonuc-II-like"/>
</dbReference>
<dbReference type="BioCyc" id="CSTA292563:G1353-1240-MONOMER"/>
<protein>
    <submittedName>
        <fullName evidence="4">Restriction endonuclease</fullName>
    </submittedName>
</protein>
<dbReference type="PANTHER" id="PTHR30015">
    <property type="entry name" value="MRR RESTRICTION SYSTEM PROTEIN"/>
    <property type="match status" value="1"/>
</dbReference>
<evidence type="ECO:0000313" key="4">
    <source>
        <dbReference type="EMBL" id="AFZ47199.1"/>
    </source>
</evidence>
<dbReference type="Pfam" id="PF14338">
    <property type="entry name" value="Mrr_N"/>
    <property type="match status" value="1"/>
</dbReference>
<dbReference type="Gene3D" id="3.40.1350.10">
    <property type="match status" value="1"/>
</dbReference>
<accession>K9YK20</accession>
<dbReference type="EMBL" id="CP003940">
    <property type="protein sequence ID" value="AFZ47199.1"/>
    <property type="molecule type" value="Genomic_DNA"/>
</dbReference>
<gene>
    <name evidence="4" type="ordered locus">Cyast_1234</name>
</gene>
<dbReference type="GO" id="GO:0009307">
    <property type="term" value="P:DNA restriction-modification system"/>
    <property type="evidence" value="ECO:0007669"/>
    <property type="project" value="InterPro"/>
</dbReference>
<dbReference type="Proteomes" id="UP000010483">
    <property type="component" value="Chromosome"/>
</dbReference>
<dbReference type="InterPro" id="IPR052906">
    <property type="entry name" value="Type_IV_Methyl-Rstrct_Enzyme"/>
</dbReference>
<evidence type="ECO:0000259" key="2">
    <source>
        <dbReference type="Pfam" id="PF04471"/>
    </source>
</evidence>
<dbReference type="InterPro" id="IPR007560">
    <property type="entry name" value="Restrct_endonuc_IV_Mrr"/>
</dbReference>
<dbReference type="STRING" id="292563.Cyast_1234"/>
<organism evidence="4 5">
    <name type="scientific">Cyanobacterium stanieri (strain ATCC 29140 / PCC 7202)</name>
    <dbReference type="NCBI Taxonomy" id="292563"/>
    <lineage>
        <taxon>Bacteria</taxon>
        <taxon>Bacillati</taxon>
        <taxon>Cyanobacteriota</taxon>
        <taxon>Cyanophyceae</taxon>
        <taxon>Oscillatoriophycideae</taxon>
        <taxon>Chroococcales</taxon>
        <taxon>Geminocystaceae</taxon>
        <taxon>Cyanobacterium</taxon>
    </lineage>
</organism>
<feature type="domain" description="Restriction endonuclease type IV Mrr" evidence="2">
    <location>
        <begin position="162"/>
        <end position="281"/>
    </location>
</feature>
<dbReference type="InterPro" id="IPR011856">
    <property type="entry name" value="tRNA_endonuc-like_dom_sf"/>
</dbReference>
<dbReference type="Pfam" id="PF04471">
    <property type="entry name" value="Mrr_cat"/>
    <property type="match status" value="1"/>
</dbReference>
<keyword evidence="5" id="KW-1185">Reference proteome</keyword>
<keyword evidence="4" id="KW-0540">Nuclease</keyword>
<dbReference type="PANTHER" id="PTHR30015:SF7">
    <property type="entry name" value="TYPE IV METHYL-DIRECTED RESTRICTION ENZYME ECOKMRR"/>
    <property type="match status" value="1"/>
</dbReference>
<keyword evidence="4" id="KW-0378">Hydrolase</keyword>
<dbReference type="GO" id="GO:0015666">
    <property type="term" value="F:restriction endodeoxyribonuclease activity"/>
    <property type="evidence" value="ECO:0007669"/>
    <property type="project" value="TreeGrafter"/>
</dbReference>
<dbReference type="SUPFAM" id="SSF52980">
    <property type="entry name" value="Restriction endonuclease-like"/>
    <property type="match status" value="1"/>
</dbReference>
<reference evidence="5" key="1">
    <citation type="journal article" date="2013" name="Proc. Natl. Acad. Sci. U.S.A.">
        <title>Improving the coverage of the cyanobacterial phylum using diversity-driven genome sequencing.</title>
        <authorList>
            <person name="Shih P.M."/>
            <person name="Wu D."/>
            <person name="Latifi A."/>
            <person name="Axen S.D."/>
            <person name="Fewer D.P."/>
            <person name="Talla E."/>
            <person name="Calteau A."/>
            <person name="Cai F."/>
            <person name="Tandeau de Marsac N."/>
            <person name="Rippka R."/>
            <person name="Herdman M."/>
            <person name="Sivonen K."/>
            <person name="Coursin T."/>
            <person name="Laurent T."/>
            <person name="Goodwin L."/>
            <person name="Nolan M."/>
            <person name="Davenport K.W."/>
            <person name="Han C.S."/>
            <person name="Rubin E.M."/>
            <person name="Eisen J.A."/>
            <person name="Woyke T."/>
            <person name="Gugger M."/>
            <person name="Kerfeld C.A."/>
        </authorList>
    </citation>
    <scope>NUCLEOTIDE SEQUENCE [LARGE SCALE GENOMIC DNA]</scope>
    <source>
        <strain evidence="5">ATCC 29140 / PCC 7202</strain>
    </source>
</reference>
<dbReference type="HOGENOM" id="CLU_063822_2_0_3"/>
<keyword evidence="4" id="KW-0255">Endonuclease</keyword>
<dbReference type="AlphaFoldDB" id="K9YK20"/>
<dbReference type="REBASE" id="58292">
    <property type="entry name" value="Cst7202MrrP"/>
</dbReference>
<dbReference type="GO" id="GO:0003677">
    <property type="term" value="F:DNA binding"/>
    <property type="evidence" value="ECO:0007669"/>
    <property type="project" value="InterPro"/>
</dbReference>
<evidence type="ECO:0000259" key="3">
    <source>
        <dbReference type="Pfam" id="PF14338"/>
    </source>
</evidence>
<feature type="region of interest" description="Disordered" evidence="1">
    <location>
        <begin position="116"/>
        <end position="137"/>
    </location>
</feature>
<name>K9YK20_CYASC</name>
<evidence type="ECO:0000313" key="5">
    <source>
        <dbReference type="Proteomes" id="UP000010483"/>
    </source>
</evidence>
<proteinExistence type="predicted"/>
<dbReference type="PATRIC" id="fig|292563.3.peg.1294"/>
<evidence type="ECO:0000256" key="1">
    <source>
        <dbReference type="SAM" id="MobiDB-lite"/>
    </source>
</evidence>
<sequence length="307" mass="34976">MTTPNFQKFFKPLLEIASDDNEHSTKEAKEILIKKMGLTPEDLQEKVRGGSMTKVDNRIWWAKSYFVKAQVFSSPRRGVFKITQRGKDLLALNHQEITKKDLEKYPEFIDFSKNKKNKADDQNMDDHQSDNSIDKETPEELLENAYEEIRNQLANDLLNIIKNNSYEFFENLVVDLMVKMGYGGSRSDAGKSIGKIGDEGIDGIIKEDKLGLDVIYLQAKKWEGTIGRPEIQKFVGALHGKRAKKGVFITTGKYTKTAFDYVKNIEAKVILIDGGDLVNYMIDYGLGVSSSVIYEIKKIDTDYFLED</sequence>
<dbReference type="InterPro" id="IPR025745">
    <property type="entry name" value="Mrr-like_N_dom"/>
</dbReference>
<dbReference type="KEGG" id="csn:Cyast_1234"/>
<dbReference type="eggNOG" id="COG1715">
    <property type="taxonomic scope" value="Bacteria"/>
</dbReference>